<accession>Q8NP21</accession>
<evidence type="ECO:0000256" key="2">
    <source>
        <dbReference type="SAM" id="Phobius"/>
    </source>
</evidence>
<evidence type="ECO:0000256" key="1">
    <source>
        <dbReference type="SAM" id="MobiDB-lite"/>
    </source>
</evidence>
<dbReference type="EMBL" id="BA000036">
    <property type="protein sequence ID" value="BAB99398.1"/>
    <property type="molecule type" value="Genomic_DNA"/>
</dbReference>
<proteinExistence type="predicted"/>
<feature type="region of interest" description="Disordered" evidence="1">
    <location>
        <begin position="25"/>
        <end position="79"/>
    </location>
</feature>
<keyword evidence="3" id="KW-0732">Signal</keyword>
<dbReference type="HOGENOM" id="CLU_144039_1_0_11"/>
<dbReference type="BioCyc" id="CORYNE:G18NG-11597-MONOMER"/>
<feature type="transmembrane region" description="Helical" evidence="2">
    <location>
        <begin position="91"/>
        <end position="112"/>
    </location>
</feature>
<name>Q8NP21_CORGL</name>
<keyword evidence="2" id="KW-0812">Transmembrane</keyword>
<dbReference type="PATRIC" id="fig|196627.13.peg.1944"/>
<keyword evidence="2" id="KW-1133">Transmembrane helix</keyword>
<keyword evidence="2" id="KW-0472">Membrane</keyword>
<sequence>MRKFRNTAIALVSAAAITLGGVTAATAQEDETPPAAETETTSPSGSSGSSWNDYNEEYEGDQEGYGIDGFGSSRDDSGEEVPRWLETWGKVFDALTITSVLGLVVFPVVNFLKYNGLIK</sequence>
<reference evidence="5" key="1">
    <citation type="journal article" date="2003" name="Appl. Microbiol. Biotechnol.">
        <title>The Corynebacterium glutamicum genome: features and impacts on biotechnological processes.</title>
        <authorList>
            <person name="Ikeda M."/>
            <person name="Nakagawa S."/>
        </authorList>
    </citation>
    <scope>NUCLEOTIDE SEQUENCE [LARGE SCALE GENOMIC DNA]</scope>
    <source>
        <strain evidence="5">ATCC 13032 / DSM 20300 / BCRC 11384 / JCM 1318 / LMG 3730 / NCIMB 10025</strain>
    </source>
</reference>
<dbReference type="Proteomes" id="UP000000582">
    <property type="component" value="Chromosome"/>
</dbReference>
<dbReference type="RefSeq" id="WP_011014818.1">
    <property type="nucleotide sequence ID" value="NC_003450.3"/>
</dbReference>
<organism evidence="4 5">
    <name type="scientific">Corynebacterium glutamicum (strain ATCC 13032 / DSM 20300 / JCM 1318 / BCRC 11384 / CCUG 27702 / LMG 3730 / NBRC 12168 / NCIMB 10025 / NRRL B-2784 / 534)</name>
    <dbReference type="NCBI Taxonomy" id="196627"/>
    <lineage>
        <taxon>Bacteria</taxon>
        <taxon>Bacillati</taxon>
        <taxon>Actinomycetota</taxon>
        <taxon>Actinomycetes</taxon>
        <taxon>Mycobacteriales</taxon>
        <taxon>Corynebacteriaceae</taxon>
        <taxon>Corynebacterium</taxon>
    </lineage>
</organism>
<dbReference type="AlphaFoldDB" id="Q8NP21"/>
<dbReference type="KEGG" id="cgl:Cgl2005"/>
<feature type="compositionally biased region" description="Low complexity" evidence="1">
    <location>
        <begin position="25"/>
        <end position="50"/>
    </location>
</feature>
<gene>
    <name evidence="4" type="ordered locus">Cgl2005</name>
</gene>
<accession>Q6M439</accession>
<feature type="chain" id="PRO_5038936604" evidence="3">
    <location>
        <begin position="28"/>
        <end position="119"/>
    </location>
</feature>
<evidence type="ECO:0000256" key="3">
    <source>
        <dbReference type="SAM" id="SignalP"/>
    </source>
</evidence>
<dbReference type="STRING" id="196627.cg2196"/>
<evidence type="ECO:0000313" key="4">
    <source>
        <dbReference type="EMBL" id="BAB99398.1"/>
    </source>
</evidence>
<protein>
    <submittedName>
        <fullName evidence="4">Hypothetical membrane protein</fullName>
    </submittedName>
</protein>
<dbReference type="GeneID" id="1019962"/>
<dbReference type="eggNOG" id="ENOG5031EU6">
    <property type="taxonomic scope" value="Bacteria"/>
</dbReference>
<feature type="signal peptide" evidence="3">
    <location>
        <begin position="1"/>
        <end position="27"/>
    </location>
</feature>
<dbReference type="KEGG" id="cgb:cg2196"/>
<keyword evidence="5" id="KW-1185">Reference proteome</keyword>
<evidence type="ECO:0000313" key="5">
    <source>
        <dbReference type="Proteomes" id="UP000000582"/>
    </source>
</evidence>
<dbReference type="OrthoDB" id="4411345at2"/>